<accession>B5GZM9</accession>
<dbReference type="eggNOG" id="COG5555">
    <property type="taxonomic scope" value="Bacteria"/>
</dbReference>
<evidence type="ECO:0000256" key="1">
    <source>
        <dbReference type="ARBA" id="ARBA00022729"/>
    </source>
</evidence>
<evidence type="ECO:0000256" key="2">
    <source>
        <dbReference type="ARBA" id="ARBA00022737"/>
    </source>
</evidence>
<dbReference type="Pfam" id="PF01839">
    <property type="entry name" value="FG-GAP"/>
    <property type="match status" value="5"/>
</dbReference>
<dbReference type="GO" id="GO:0007229">
    <property type="term" value="P:integrin-mediated signaling pathway"/>
    <property type="evidence" value="ECO:0007669"/>
    <property type="project" value="UniProtKB-KW"/>
</dbReference>
<dbReference type="InterPro" id="IPR013517">
    <property type="entry name" value="FG-GAP"/>
</dbReference>
<dbReference type="InterPro" id="IPR000413">
    <property type="entry name" value="Integrin_alpha"/>
</dbReference>
<dbReference type="GO" id="GO:0016787">
    <property type="term" value="F:hydrolase activity"/>
    <property type="evidence" value="ECO:0007669"/>
    <property type="project" value="UniProtKB-KW"/>
</dbReference>
<protein>
    <submittedName>
        <fullName evidence="6">Integrin-like protein</fullName>
    </submittedName>
</protein>
<keyword evidence="7" id="KW-1185">Reference proteome</keyword>
<keyword evidence="1 5" id="KW-0732">Signal</keyword>
<organism evidence="6 7">
    <name type="scientific">Streptomyces clavuligerus</name>
    <dbReference type="NCBI Taxonomy" id="1901"/>
    <lineage>
        <taxon>Bacteria</taxon>
        <taxon>Bacillati</taxon>
        <taxon>Actinomycetota</taxon>
        <taxon>Actinomycetes</taxon>
        <taxon>Kitasatosporales</taxon>
        <taxon>Streptomycetaceae</taxon>
        <taxon>Streptomyces</taxon>
    </lineage>
</organism>
<evidence type="ECO:0000256" key="5">
    <source>
        <dbReference type="SAM" id="SignalP"/>
    </source>
</evidence>
<sequence>MTSHRLARGPVLAAAVMAAAALTAPLALAAPAESVRPAAPKNAVAKPNDFNGDGVLDLAVAAPGGTAGTTAKAGHVSVLFGSKTQPLTAQKQLFHQDSAGVPGTAAADERFGSAIASADLDRDGYADLVVGADRDQLGTGRASAGSLTVLWGGPQGLSGAATLAEGTAAHAGLGGSVAVGDFDGDGDHDVATSVDEADLRVLSGPFQRDGSAAGSTLIDDIDPYRITDLAAGDVNRDGRADLVAARYSSDLYEYPETAVWTGTAQGPATAPQLVKTSDLNLQGGENVDVGDVNKDGFADIVVGRDDFRENDMSGGKGGRVLFYPGSAKGAVGAKAVAFTQDTNGVPGTADWKEYFGSGVSVADVDGDGYGDIATGIPGKAVDNAQKAGAVMVLRGSATGPTATGAKVFTQSTAGIPGATEANDGFGSATGLLDLNGDSRPELVVGGTGEDQGAGAVWVLKGSATGPLTTGGLLFGNGTVGAPAAPGTALGSAFGNFTTYTRP</sequence>
<dbReference type="InterPro" id="IPR028994">
    <property type="entry name" value="Integrin_alpha_N"/>
</dbReference>
<dbReference type="PRINTS" id="PR01185">
    <property type="entry name" value="INTEGRINA"/>
</dbReference>
<dbReference type="KEGG" id="sclf:BB341_17260"/>
<evidence type="ECO:0000256" key="4">
    <source>
        <dbReference type="ARBA" id="ARBA00023180"/>
    </source>
</evidence>
<dbReference type="SMART" id="SM00191">
    <property type="entry name" value="Int_alpha"/>
    <property type="match status" value="5"/>
</dbReference>
<dbReference type="RefSeq" id="WP_003957414.1">
    <property type="nucleotide sequence ID" value="NZ_CM000913.1"/>
</dbReference>
<dbReference type="OrthoDB" id="344301at2"/>
<dbReference type="PANTHER" id="PTHR23221:SF7">
    <property type="entry name" value="PHOSPHATIDYLINOSITOL-GLYCAN-SPECIFIC PHOSPHOLIPASE D"/>
    <property type="match status" value="1"/>
</dbReference>
<reference evidence="6 7" key="1">
    <citation type="journal article" date="2010" name="Genome Biol. Evol.">
        <title>The sequence of a 1.8-mb bacterial linear plasmid reveals a rich evolutionary reservoir of secondary metabolic pathways.</title>
        <authorList>
            <person name="Medema M.H."/>
            <person name="Trefzer A."/>
            <person name="Kovalchuk A."/>
            <person name="van den Berg M."/>
            <person name="Mueller U."/>
            <person name="Heijne W."/>
            <person name="Wu L."/>
            <person name="Alam M.T."/>
            <person name="Ronning C.M."/>
            <person name="Nierman W.C."/>
            <person name="Bovenberg R.A.L."/>
            <person name="Breitling R."/>
            <person name="Takano E."/>
        </authorList>
    </citation>
    <scope>NUCLEOTIDE SEQUENCE [LARGE SCALE GENOMIC DNA]</scope>
    <source>
        <strain evidence="7">ATCC 27064 / DSM 738 / JCM 4710 / NBRC 13307 / NCIMB 12785 / NRRL 3585 / VKM Ac-602</strain>
    </source>
</reference>
<dbReference type="SUPFAM" id="SSF69318">
    <property type="entry name" value="Integrin alpha N-terminal domain"/>
    <property type="match status" value="1"/>
</dbReference>
<dbReference type="PROSITE" id="PS51470">
    <property type="entry name" value="FG_GAP"/>
    <property type="match status" value="3"/>
</dbReference>
<keyword evidence="3" id="KW-0378">Hydrolase</keyword>
<dbReference type="EMBL" id="CM000913">
    <property type="protein sequence ID" value="EFG07295.1"/>
    <property type="molecule type" value="Genomic_DNA"/>
</dbReference>
<dbReference type="GeneID" id="93731195"/>
<dbReference type="Pfam" id="PF13517">
    <property type="entry name" value="FG-GAP_3"/>
    <property type="match status" value="1"/>
</dbReference>
<keyword evidence="2" id="KW-0677">Repeat</keyword>
<dbReference type="Gene3D" id="2.130.10.130">
    <property type="entry name" value="Integrin alpha, N-terminal"/>
    <property type="match status" value="3"/>
</dbReference>
<keyword evidence="6" id="KW-0401">Integrin</keyword>
<keyword evidence="4" id="KW-0325">Glycoprotein</keyword>
<evidence type="ECO:0000256" key="3">
    <source>
        <dbReference type="ARBA" id="ARBA00022801"/>
    </source>
</evidence>
<evidence type="ECO:0000313" key="6">
    <source>
        <dbReference type="EMBL" id="EFG07295.1"/>
    </source>
</evidence>
<feature type="chain" id="PRO_5010825048" evidence="5">
    <location>
        <begin position="30"/>
        <end position="502"/>
    </location>
</feature>
<evidence type="ECO:0000313" key="7">
    <source>
        <dbReference type="Proteomes" id="UP000002357"/>
    </source>
</evidence>
<proteinExistence type="predicted"/>
<dbReference type="AlphaFoldDB" id="B5GZM9"/>
<name>B5GZM9_STRCL</name>
<dbReference type="GO" id="GO:0007155">
    <property type="term" value="P:cell adhesion"/>
    <property type="evidence" value="ECO:0007669"/>
    <property type="project" value="InterPro"/>
</dbReference>
<feature type="signal peptide" evidence="5">
    <location>
        <begin position="1"/>
        <end position="29"/>
    </location>
</feature>
<dbReference type="Proteomes" id="UP000002357">
    <property type="component" value="Chromosome"/>
</dbReference>
<dbReference type="PANTHER" id="PTHR23221">
    <property type="entry name" value="GLYCOSYLPHOSPHATIDYLINOSITOL PHOSPHOLIPASE D"/>
    <property type="match status" value="1"/>
</dbReference>
<dbReference type="InterPro" id="IPR013519">
    <property type="entry name" value="Int_alpha_beta-p"/>
</dbReference>
<dbReference type="GO" id="GO:0008305">
    <property type="term" value="C:integrin complex"/>
    <property type="evidence" value="ECO:0007669"/>
    <property type="project" value="InterPro"/>
</dbReference>
<gene>
    <name evidence="6" type="ORF">SCLAV_2222</name>
</gene>
<dbReference type="STRING" id="1901.BB341_17260"/>